<dbReference type="Proteomes" id="UP001381693">
    <property type="component" value="Unassembled WGS sequence"/>
</dbReference>
<evidence type="ECO:0000313" key="4">
    <source>
        <dbReference type="Proteomes" id="UP001381693"/>
    </source>
</evidence>
<organism evidence="3 4">
    <name type="scientific">Halocaridina rubra</name>
    <name type="common">Hawaiian red shrimp</name>
    <dbReference type="NCBI Taxonomy" id="373956"/>
    <lineage>
        <taxon>Eukaryota</taxon>
        <taxon>Metazoa</taxon>
        <taxon>Ecdysozoa</taxon>
        <taxon>Arthropoda</taxon>
        <taxon>Crustacea</taxon>
        <taxon>Multicrustacea</taxon>
        <taxon>Malacostraca</taxon>
        <taxon>Eumalacostraca</taxon>
        <taxon>Eucarida</taxon>
        <taxon>Decapoda</taxon>
        <taxon>Pleocyemata</taxon>
        <taxon>Caridea</taxon>
        <taxon>Atyoidea</taxon>
        <taxon>Atyidae</taxon>
        <taxon>Halocaridina</taxon>
    </lineage>
</organism>
<feature type="compositionally biased region" description="Basic and acidic residues" evidence="1">
    <location>
        <begin position="30"/>
        <end position="42"/>
    </location>
</feature>
<proteinExistence type="predicted"/>
<name>A0AAN8ZQ91_HALRR</name>
<sequence length="107" mass="12046">MEVKVRHQTRRDSEMSTGSGHMKNGVYRSTPEKKVDKEKIDDQPEGQLITEEKLEKGDIPFSTYHLYIKAAGGYILSTLVILTFVLNVGSTAFSSWWLSYWLSSGSG</sequence>
<protein>
    <submittedName>
        <fullName evidence="3">Uncharacterized protein</fullName>
    </submittedName>
</protein>
<evidence type="ECO:0000256" key="2">
    <source>
        <dbReference type="SAM" id="Phobius"/>
    </source>
</evidence>
<keyword evidence="2" id="KW-1133">Transmembrane helix</keyword>
<evidence type="ECO:0000256" key="1">
    <source>
        <dbReference type="SAM" id="MobiDB-lite"/>
    </source>
</evidence>
<feature type="transmembrane region" description="Helical" evidence="2">
    <location>
        <begin position="74"/>
        <end position="98"/>
    </location>
</feature>
<feature type="region of interest" description="Disordered" evidence="1">
    <location>
        <begin position="1"/>
        <end position="46"/>
    </location>
</feature>
<comment type="caution">
    <text evidence="3">The sequence shown here is derived from an EMBL/GenBank/DDBJ whole genome shotgun (WGS) entry which is preliminary data.</text>
</comment>
<evidence type="ECO:0000313" key="3">
    <source>
        <dbReference type="EMBL" id="KAK7050062.1"/>
    </source>
</evidence>
<accession>A0AAN8ZQ91</accession>
<feature type="compositionally biased region" description="Basic and acidic residues" evidence="1">
    <location>
        <begin position="1"/>
        <end position="14"/>
    </location>
</feature>
<keyword evidence="2" id="KW-0472">Membrane</keyword>
<gene>
    <name evidence="3" type="ORF">SK128_021366</name>
</gene>
<dbReference type="AlphaFoldDB" id="A0AAN8ZQ91"/>
<dbReference type="EMBL" id="JAXCGZ010021494">
    <property type="protein sequence ID" value="KAK7050062.1"/>
    <property type="molecule type" value="Genomic_DNA"/>
</dbReference>
<keyword evidence="2" id="KW-0812">Transmembrane</keyword>
<keyword evidence="4" id="KW-1185">Reference proteome</keyword>
<reference evidence="3 4" key="1">
    <citation type="submission" date="2023-11" db="EMBL/GenBank/DDBJ databases">
        <title>Halocaridina rubra genome assembly.</title>
        <authorList>
            <person name="Smith C."/>
        </authorList>
    </citation>
    <scope>NUCLEOTIDE SEQUENCE [LARGE SCALE GENOMIC DNA]</scope>
    <source>
        <strain evidence="3">EP-1</strain>
        <tissue evidence="3">Whole</tissue>
    </source>
</reference>
<feature type="non-terminal residue" evidence="3">
    <location>
        <position position="107"/>
    </location>
</feature>